<gene>
    <name evidence="2" type="ORF">FAZ78_08520</name>
</gene>
<evidence type="ECO:0000256" key="1">
    <source>
        <dbReference type="SAM" id="MobiDB-lite"/>
    </source>
</evidence>
<protein>
    <submittedName>
        <fullName evidence="2">Uncharacterized protein</fullName>
    </submittedName>
</protein>
<evidence type="ECO:0000313" key="3">
    <source>
        <dbReference type="Proteomes" id="UP000306340"/>
    </source>
</evidence>
<feature type="compositionally biased region" description="Basic and acidic residues" evidence="1">
    <location>
        <begin position="369"/>
        <end position="400"/>
    </location>
</feature>
<proteinExistence type="predicted"/>
<dbReference type="RefSeq" id="WP_136792161.1">
    <property type="nucleotide sequence ID" value="NZ_SWAU01000063.1"/>
</dbReference>
<accession>A0A4U0YYP4</accession>
<dbReference type="AlphaFoldDB" id="A0A4U0YYP4"/>
<name>A0A4U0YYP4_9RHOB</name>
<dbReference type="Proteomes" id="UP000306340">
    <property type="component" value="Unassembled WGS sequence"/>
</dbReference>
<dbReference type="EMBL" id="SWAU01000063">
    <property type="protein sequence ID" value="TKA96995.1"/>
    <property type="molecule type" value="Genomic_DNA"/>
</dbReference>
<feature type="region of interest" description="Disordered" evidence="1">
    <location>
        <begin position="353"/>
        <end position="440"/>
    </location>
</feature>
<feature type="region of interest" description="Disordered" evidence="1">
    <location>
        <begin position="7"/>
        <end position="38"/>
    </location>
</feature>
<reference evidence="2 3" key="1">
    <citation type="submission" date="2019-04" db="EMBL/GenBank/DDBJ databases">
        <title>Crypto-aerobic microbial life in anoxic (sulfidic) marine sediments.</title>
        <authorList>
            <person name="Bhattacharya S."/>
            <person name="Roy C."/>
            <person name="Mondal N."/>
            <person name="Sarkar J."/>
            <person name="Mandal S."/>
            <person name="Rameez M.J."/>
            <person name="Ghosh W."/>
        </authorList>
    </citation>
    <scope>NUCLEOTIDE SEQUENCE [LARGE SCALE GENOMIC DNA]</scope>
    <source>
        <strain evidence="2 3">SBBC</strain>
    </source>
</reference>
<evidence type="ECO:0000313" key="2">
    <source>
        <dbReference type="EMBL" id="TKA96995.1"/>
    </source>
</evidence>
<sequence>MGFYEHIQNSAPALPADQGPVPTEPSPQEHQPASPTSRSRPLLLLAGAGGAYLAIGFALTLDVPSGRLAVEQMNFLAEKAPSATAQDRSPTEESHGIDQLLVAEDIRSLMADDVTGAEVQTPRSETPQSMVASAVPVLASPAAAAADPAVEASTAPVPVLFQTVAMLAEISPNTSLPDLPAPMMGLLMASPSPLGPPSAPDLAALPDVSLVPPPGFVWPAELELDLLGPVLSVAQPGPGEGLVAPVVYGFPNLTRGALQPAEPMAWTVPDRQQRVENVFVLPGQEQERGGGSEGCAGIDCLASIPLALAAPPPFRRLDTILRRAGMSSTAVAEALPRGEGAIGWRGLVGSFSGASGSPARVEQAGRGPAARDGRRNDHSKASSGERDGGASRGRGQDTDGKGAGGSGKNGGDGGGGKGKGGGGGKGSEKGGGGGKGGKRD</sequence>
<comment type="caution">
    <text evidence="2">The sequence shown here is derived from an EMBL/GenBank/DDBJ whole genome shotgun (WGS) entry which is preliminary data.</text>
</comment>
<organism evidence="2 3">
    <name type="scientific">Cereibacter changlensis</name>
    <dbReference type="NCBI Taxonomy" id="402884"/>
    <lineage>
        <taxon>Bacteria</taxon>
        <taxon>Pseudomonadati</taxon>
        <taxon>Pseudomonadota</taxon>
        <taxon>Alphaproteobacteria</taxon>
        <taxon>Rhodobacterales</taxon>
        <taxon>Paracoccaceae</taxon>
        <taxon>Cereibacter</taxon>
    </lineage>
</organism>
<feature type="compositionally biased region" description="Gly residues" evidence="1">
    <location>
        <begin position="401"/>
        <end position="440"/>
    </location>
</feature>